<dbReference type="Gene3D" id="3.30.830.10">
    <property type="entry name" value="Metalloenzyme, LuxS/M16 peptidase-like"/>
    <property type="match status" value="1"/>
</dbReference>
<dbReference type="GO" id="GO:0005829">
    <property type="term" value="C:cytosol"/>
    <property type="evidence" value="ECO:0007669"/>
    <property type="project" value="TreeGrafter"/>
</dbReference>
<dbReference type="InterPro" id="IPR007863">
    <property type="entry name" value="Peptidase_M16_C"/>
</dbReference>
<dbReference type="AlphaFoldDB" id="A0A1I7WI57"/>
<dbReference type="Proteomes" id="UP000095283">
    <property type="component" value="Unplaced"/>
</dbReference>
<dbReference type="GO" id="GO:0043171">
    <property type="term" value="P:peptide catabolic process"/>
    <property type="evidence" value="ECO:0007669"/>
    <property type="project" value="TreeGrafter"/>
</dbReference>
<sequence length="110" mass="12945">MTLCIVGTESLDQMETYMNTLGFDAIENKEIIRKEWIESPYGAEQLGKRIEVVPIKDTRSLKITFPIPDLRHEYRSAPSHYLCNIIYLFVVILIITFLFLWFKVVLMLFI</sequence>
<dbReference type="GO" id="GO:0005739">
    <property type="term" value="C:mitochondrion"/>
    <property type="evidence" value="ECO:0007669"/>
    <property type="project" value="TreeGrafter"/>
</dbReference>
<proteinExistence type="predicted"/>
<name>A0A1I7WI57_HETBA</name>
<keyword evidence="2" id="KW-0472">Membrane</keyword>
<keyword evidence="2" id="KW-1133">Transmembrane helix</keyword>
<dbReference type="GO" id="GO:0051603">
    <property type="term" value="P:proteolysis involved in protein catabolic process"/>
    <property type="evidence" value="ECO:0007669"/>
    <property type="project" value="TreeGrafter"/>
</dbReference>
<evidence type="ECO:0000313" key="5">
    <source>
        <dbReference type="WBParaSite" id="Hba_04650"/>
    </source>
</evidence>
<dbReference type="SUPFAM" id="SSF63411">
    <property type="entry name" value="LuxS/MPP-like metallohydrolase"/>
    <property type="match status" value="1"/>
</dbReference>
<dbReference type="Pfam" id="PF05193">
    <property type="entry name" value="Peptidase_M16_C"/>
    <property type="match status" value="1"/>
</dbReference>
<dbReference type="InterPro" id="IPR050626">
    <property type="entry name" value="Peptidase_M16"/>
</dbReference>
<evidence type="ECO:0000259" key="3">
    <source>
        <dbReference type="Pfam" id="PF05193"/>
    </source>
</evidence>
<reference evidence="5" key="1">
    <citation type="submission" date="2016-11" db="UniProtKB">
        <authorList>
            <consortium name="WormBaseParasite"/>
        </authorList>
    </citation>
    <scope>IDENTIFICATION</scope>
</reference>
<keyword evidence="2" id="KW-0812">Transmembrane</keyword>
<feature type="domain" description="Peptidase M16 C-terminal" evidence="3">
    <location>
        <begin position="1"/>
        <end position="86"/>
    </location>
</feature>
<dbReference type="InterPro" id="IPR011249">
    <property type="entry name" value="Metalloenz_LuxS/M16"/>
</dbReference>
<evidence type="ECO:0000313" key="4">
    <source>
        <dbReference type="Proteomes" id="UP000095283"/>
    </source>
</evidence>
<dbReference type="PANTHER" id="PTHR43690">
    <property type="entry name" value="NARDILYSIN"/>
    <property type="match status" value="1"/>
</dbReference>
<feature type="transmembrane region" description="Helical" evidence="2">
    <location>
        <begin position="81"/>
        <end position="102"/>
    </location>
</feature>
<dbReference type="GO" id="GO:0046872">
    <property type="term" value="F:metal ion binding"/>
    <property type="evidence" value="ECO:0007669"/>
    <property type="project" value="UniProtKB-KW"/>
</dbReference>
<dbReference type="PANTHER" id="PTHR43690:SF18">
    <property type="entry name" value="INSULIN-DEGRADING ENZYME-RELATED"/>
    <property type="match status" value="1"/>
</dbReference>
<accession>A0A1I7WI57</accession>
<evidence type="ECO:0000256" key="1">
    <source>
        <dbReference type="ARBA" id="ARBA00022723"/>
    </source>
</evidence>
<evidence type="ECO:0000256" key="2">
    <source>
        <dbReference type="SAM" id="Phobius"/>
    </source>
</evidence>
<keyword evidence="4" id="KW-1185">Reference proteome</keyword>
<keyword evidence="1" id="KW-0479">Metal-binding</keyword>
<protein>
    <submittedName>
        <fullName evidence="5">PRE_C2HC domain-containing protein</fullName>
    </submittedName>
</protein>
<dbReference type="GO" id="GO:0004222">
    <property type="term" value="F:metalloendopeptidase activity"/>
    <property type="evidence" value="ECO:0007669"/>
    <property type="project" value="TreeGrafter"/>
</dbReference>
<organism evidence="4 5">
    <name type="scientific">Heterorhabditis bacteriophora</name>
    <name type="common">Entomopathogenic nematode worm</name>
    <dbReference type="NCBI Taxonomy" id="37862"/>
    <lineage>
        <taxon>Eukaryota</taxon>
        <taxon>Metazoa</taxon>
        <taxon>Ecdysozoa</taxon>
        <taxon>Nematoda</taxon>
        <taxon>Chromadorea</taxon>
        <taxon>Rhabditida</taxon>
        <taxon>Rhabditina</taxon>
        <taxon>Rhabditomorpha</taxon>
        <taxon>Strongyloidea</taxon>
        <taxon>Heterorhabditidae</taxon>
        <taxon>Heterorhabditis</taxon>
    </lineage>
</organism>
<dbReference type="WBParaSite" id="Hba_04650">
    <property type="protein sequence ID" value="Hba_04650"/>
    <property type="gene ID" value="Hba_04650"/>
</dbReference>